<comment type="caution">
    <text evidence="1">The sequence shown here is derived from an EMBL/GenBank/DDBJ whole genome shotgun (WGS) entry which is preliminary data.</text>
</comment>
<evidence type="ECO:0000313" key="2">
    <source>
        <dbReference type="Proteomes" id="UP000651120"/>
    </source>
</evidence>
<reference evidence="1" key="1">
    <citation type="journal article" date="2020" name="bioRxiv">
        <title>A rank-normalized archaeal taxonomy based on genome phylogeny resolves widespread incomplete and uneven classifications.</title>
        <authorList>
            <person name="Rinke C."/>
            <person name="Chuvochina M."/>
            <person name="Mussig A.J."/>
            <person name="Chaumeil P.-A."/>
            <person name="Waite D.W."/>
            <person name="Whitman W.B."/>
            <person name="Parks D.H."/>
            <person name="Hugenholtz P."/>
        </authorList>
    </citation>
    <scope>NUCLEOTIDE SEQUENCE</scope>
    <source>
        <strain evidence="1">UBA8839</strain>
    </source>
</reference>
<evidence type="ECO:0000313" key="1">
    <source>
        <dbReference type="EMBL" id="HII46850.1"/>
    </source>
</evidence>
<dbReference type="EMBL" id="DUJP01000024">
    <property type="protein sequence ID" value="HII46850.1"/>
    <property type="molecule type" value="Genomic_DNA"/>
</dbReference>
<gene>
    <name evidence="1" type="ORF">HA333_05215</name>
</gene>
<accession>A0A832T1D4</accession>
<dbReference type="GeneID" id="38937936"/>
<sequence length="67" mass="7442">MASGSPAYGDYYNFTRQLMYLLGIANPYAPPRDNWRKLFPRNATNAIRVGFTSFGEFVAMLSDGTAA</sequence>
<dbReference type="AlphaFoldDB" id="A0A832T1D4"/>
<dbReference type="Proteomes" id="UP000651120">
    <property type="component" value="Unassembled WGS sequence"/>
</dbReference>
<name>A0A832T1D4_9CREN</name>
<organism evidence="1 2">
    <name type="scientific">Pyrobaculum aerophilum</name>
    <dbReference type="NCBI Taxonomy" id="13773"/>
    <lineage>
        <taxon>Archaea</taxon>
        <taxon>Thermoproteota</taxon>
        <taxon>Thermoprotei</taxon>
        <taxon>Thermoproteales</taxon>
        <taxon>Thermoproteaceae</taxon>
        <taxon>Pyrobaculum</taxon>
    </lineage>
</organism>
<dbReference type="RefSeq" id="WP_011007275.1">
    <property type="nucleotide sequence ID" value="NZ_DUJP01000024.1"/>
</dbReference>
<protein>
    <submittedName>
        <fullName evidence="1">Uncharacterized protein</fullName>
    </submittedName>
</protein>
<proteinExistence type="predicted"/>